<name>A0A8J9YAB3_9NEOP</name>
<organism evidence="2 3">
    <name type="scientific">Brenthis ino</name>
    <name type="common">lesser marbled fritillary</name>
    <dbReference type="NCBI Taxonomy" id="405034"/>
    <lineage>
        <taxon>Eukaryota</taxon>
        <taxon>Metazoa</taxon>
        <taxon>Ecdysozoa</taxon>
        <taxon>Arthropoda</taxon>
        <taxon>Hexapoda</taxon>
        <taxon>Insecta</taxon>
        <taxon>Pterygota</taxon>
        <taxon>Neoptera</taxon>
        <taxon>Endopterygota</taxon>
        <taxon>Lepidoptera</taxon>
        <taxon>Glossata</taxon>
        <taxon>Ditrysia</taxon>
        <taxon>Papilionoidea</taxon>
        <taxon>Nymphalidae</taxon>
        <taxon>Heliconiinae</taxon>
        <taxon>Argynnini</taxon>
        <taxon>Brenthis</taxon>
    </lineage>
</organism>
<evidence type="ECO:0000313" key="2">
    <source>
        <dbReference type="EMBL" id="CAH0719070.1"/>
    </source>
</evidence>
<dbReference type="OrthoDB" id="7290345at2759"/>
<proteinExistence type="predicted"/>
<feature type="transmembrane region" description="Helical" evidence="1">
    <location>
        <begin position="6"/>
        <end position="30"/>
    </location>
</feature>
<reference evidence="2" key="1">
    <citation type="submission" date="2021-12" db="EMBL/GenBank/DDBJ databases">
        <authorList>
            <person name="Martin H S."/>
        </authorList>
    </citation>
    <scope>NUCLEOTIDE SEQUENCE</scope>
</reference>
<protein>
    <submittedName>
        <fullName evidence="2">Uncharacterized protein</fullName>
    </submittedName>
</protein>
<feature type="non-terminal residue" evidence="2">
    <location>
        <position position="83"/>
    </location>
</feature>
<dbReference type="AlphaFoldDB" id="A0A8J9YAB3"/>
<evidence type="ECO:0000256" key="1">
    <source>
        <dbReference type="SAM" id="Phobius"/>
    </source>
</evidence>
<evidence type="ECO:0000313" key="3">
    <source>
        <dbReference type="Proteomes" id="UP000838878"/>
    </source>
</evidence>
<keyword evidence="1" id="KW-1133">Transmembrane helix</keyword>
<keyword evidence="1" id="KW-0472">Membrane</keyword>
<dbReference type="EMBL" id="OV170233">
    <property type="protein sequence ID" value="CAH0719070.1"/>
    <property type="molecule type" value="Genomic_DNA"/>
</dbReference>
<sequence>MDLSSMELVITTFCVLVTMVLLCCLCCLCMKLSDLKMRHYIVETAKKRGLNVEMEKLDPKYIEKSPSANENCTIIVPEVAIIL</sequence>
<gene>
    <name evidence="2" type="ORF">BINO364_LOCUS5460</name>
</gene>
<accession>A0A8J9YAB3</accession>
<dbReference type="Proteomes" id="UP000838878">
    <property type="component" value="Chromosome 13"/>
</dbReference>
<keyword evidence="1" id="KW-0812">Transmembrane</keyword>
<keyword evidence="3" id="KW-1185">Reference proteome</keyword>